<gene>
    <name evidence="7" type="ORF">N476_14695</name>
</gene>
<proteinExistence type="predicted"/>
<dbReference type="PANTHER" id="PTHR16146">
    <property type="entry name" value="INTELECTIN"/>
    <property type="match status" value="1"/>
</dbReference>
<feature type="domain" description="Fibrinogen C-terminal" evidence="6">
    <location>
        <begin position="130"/>
        <end position="183"/>
    </location>
</feature>
<accession>A0A167EKG4</accession>
<organism evidence="7 8">
    <name type="scientific">Pseudoalteromonas luteoviolacea H33</name>
    <dbReference type="NCBI Taxonomy" id="1365251"/>
    <lineage>
        <taxon>Bacteria</taxon>
        <taxon>Pseudomonadati</taxon>
        <taxon>Pseudomonadota</taxon>
        <taxon>Gammaproteobacteria</taxon>
        <taxon>Alteromonadales</taxon>
        <taxon>Pseudoalteromonadaceae</taxon>
        <taxon>Pseudoalteromonas</taxon>
    </lineage>
</organism>
<dbReference type="PANTHER" id="PTHR16146:SF46">
    <property type="entry name" value="INTELECTIN-1A-RELATED"/>
    <property type="match status" value="1"/>
</dbReference>
<evidence type="ECO:0000256" key="3">
    <source>
        <dbReference type="ARBA" id="ARBA00022837"/>
    </source>
</evidence>
<dbReference type="SUPFAM" id="SSF56496">
    <property type="entry name" value="Fibrinogen C-terminal domain-like"/>
    <property type="match status" value="1"/>
</dbReference>
<dbReference type="SMART" id="SM00186">
    <property type="entry name" value="FBG"/>
    <property type="match status" value="1"/>
</dbReference>
<dbReference type="GO" id="GO:0070492">
    <property type="term" value="F:oligosaccharide binding"/>
    <property type="evidence" value="ECO:0007669"/>
    <property type="project" value="TreeGrafter"/>
</dbReference>
<dbReference type="PROSITE" id="PS51406">
    <property type="entry name" value="FIBRINOGEN_C_2"/>
    <property type="match status" value="1"/>
</dbReference>
<feature type="chain" id="PRO_5007885840" description="Fibrinogen C-terminal domain-containing protein" evidence="5">
    <location>
        <begin position="20"/>
        <end position="350"/>
    </location>
</feature>
<dbReference type="RefSeq" id="WP_063361665.1">
    <property type="nucleotide sequence ID" value="NZ_AUXZ01000070.1"/>
</dbReference>
<reference evidence="7 8" key="1">
    <citation type="submission" date="2013-07" db="EMBL/GenBank/DDBJ databases">
        <title>Comparative Genomic and Metabolomic Analysis of Twelve Strains of Pseudoalteromonas luteoviolacea.</title>
        <authorList>
            <person name="Vynne N.G."/>
            <person name="Mansson M."/>
            <person name="Gram L."/>
        </authorList>
    </citation>
    <scope>NUCLEOTIDE SEQUENCE [LARGE SCALE GENOMIC DNA]</scope>
    <source>
        <strain evidence="7 8">H33</strain>
    </source>
</reference>
<sequence>MMNKLTVLVLASMSCGVSANTYWELLSDSNLNGVLESPSAHVQYLDIRVLANKFSAIAVQETEPSLIQGEFEHPNTFEIGSGTTQRVQFTISKDGHRLYYLGQGNAQAGYHGTWYGPNNDSGDFTLAARTPVVSLPYNCAQILSENPEATSGIYTIDPDGEGLYESFDAYCDMDTDEGGWTLIGTYAKTEPGGKERINQYNPFPDSTAMEPSTGLYQGSLNTFRDVREQVACNSTGCKSTAYQSSLKEAELDMIRYTWGYMDQQEMQTEETPLPNCRSQYEANSKTFTKCLINQDRNNMNVIGWQRDIHPSHYACWLGHALYNTPQAKGSPGCGSPVAGDGTKWGLLWVR</sequence>
<dbReference type="InterPro" id="IPR002181">
    <property type="entry name" value="Fibrinogen_a/b/g_C_dom"/>
</dbReference>
<dbReference type="Gene3D" id="3.90.215.10">
    <property type="entry name" value="Gamma Fibrinogen, chain A, domain 1"/>
    <property type="match status" value="1"/>
</dbReference>
<evidence type="ECO:0000313" key="8">
    <source>
        <dbReference type="Proteomes" id="UP000076503"/>
    </source>
</evidence>
<dbReference type="InterPro" id="IPR036056">
    <property type="entry name" value="Fibrinogen-like_C"/>
</dbReference>
<dbReference type="PROSITE" id="PS51257">
    <property type="entry name" value="PROKAR_LIPOPROTEIN"/>
    <property type="match status" value="1"/>
</dbReference>
<keyword evidence="3" id="KW-0106">Calcium</keyword>
<dbReference type="GO" id="GO:0005615">
    <property type="term" value="C:extracellular space"/>
    <property type="evidence" value="ECO:0007669"/>
    <property type="project" value="TreeGrafter"/>
</dbReference>
<evidence type="ECO:0000256" key="1">
    <source>
        <dbReference type="ARBA" id="ARBA00022723"/>
    </source>
</evidence>
<evidence type="ECO:0000259" key="6">
    <source>
        <dbReference type="PROSITE" id="PS51406"/>
    </source>
</evidence>
<dbReference type="AlphaFoldDB" id="A0A167EKG4"/>
<dbReference type="InterPro" id="IPR014716">
    <property type="entry name" value="Fibrinogen_a/b/g_C_1"/>
</dbReference>
<dbReference type="OrthoDB" id="6294637at2"/>
<dbReference type="PATRIC" id="fig|1365251.3.peg.2152"/>
<keyword evidence="1" id="KW-0479">Metal-binding</keyword>
<name>A0A167EKG4_9GAMM</name>
<evidence type="ECO:0000313" key="7">
    <source>
        <dbReference type="EMBL" id="KZN50887.1"/>
    </source>
</evidence>
<feature type="signal peptide" evidence="5">
    <location>
        <begin position="1"/>
        <end position="19"/>
    </location>
</feature>
<evidence type="ECO:0000256" key="4">
    <source>
        <dbReference type="ARBA" id="ARBA00023157"/>
    </source>
</evidence>
<evidence type="ECO:0000256" key="2">
    <source>
        <dbReference type="ARBA" id="ARBA00022734"/>
    </source>
</evidence>
<dbReference type="EMBL" id="AUXZ01000070">
    <property type="protein sequence ID" value="KZN50887.1"/>
    <property type="molecule type" value="Genomic_DNA"/>
</dbReference>
<keyword evidence="5" id="KW-0732">Signal</keyword>
<dbReference type="Pfam" id="PF00147">
    <property type="entry name" value="Fibrinogen_C"/>
    <property type="match status" value="1"/>
</dbReference>
<dbReference type="NCBIfam" id="NF040941">
    <property type="entry name" value="GGGWT_bact"/>
    <property type="match status" value="1"/>
</dbReference>
<protein>
    <recommendedName>
        <fullName evidence="6">Fibrinogen C-terminal domain-containing protein</fullName>
    </recommendedName>
</protein>
<keyword evidence="2" id="KW-0430">Lectin</keyword>
<evidence type="ECO:0000256" key="5">
    <source>
        <dbReference type="SAM" id="SignalP"/>
    </source>
</evidence>
<comment type="caution">
    <text evidence="7">The sequence shown here is derived from an EMBL/GenBank/DDBJ whole genome shotgun (WGS) entry which is preliminary data.</text>
</comment>
<dbReference type="Proteomes" id="UP000076503">
    <property type="component" value="Unassembled WGS sequence"/>
</dbReference>
<keyword evidence="4" id="KW-1015">Disulfide bond</keyword>
<dbReference type="GO" id="GO:0046872">
    <property type="term" value="F:metal ion binding"/>
    <property type="evidence" value="ECO:0007669"/>
    <property type="project" value="UniProtKB-KW"/>
</dbReference>